<accession>A0A9D4VJM4</accession>
<dbReference type="EMBL" id="JAMSHJ010000007">
    <property type="protein sequence ID" value="KAI5385168.1"/>
    <property type="molecule type" value="Genomic_DNA"/>
</dbReference>
<dbReference type="PANTHER" id="PTHR33732">
    <property type="entry name" value="REF/SRPP-LIKE PROTEIN OS05G0151300/LOC_OS05G05940"/>
    <property type="match status" value="1"/>
</dbReference>
<proteinExistence type="inferred from homology"/>
<protein>
    <recommendedName>
        <fullName evidence="4">REF/SRPP-like protein</fullName>
    </recommendedName>
</protein>
<keyword evidence="3" id="KW-1185">Reference proteome</keyword>
<dbReference type="Proteomes" id="UP001058974">
    <property type="component" value="Chromosome 7"/>
</dbReference>
<sequence length="320" mass="35334">MATTITNKKEIEKKIDDDHHPQEQKLKHLGFVRVVSIHAFVCMSSVYDHAKLNSGSLRSAVGTVEVKQLTLQFQHRRKKSMATTITNKKEIEKKIDDDHHPQEQKLKHLGFVRVAAIHAFVCMSSVYDYAKQNSGSLRSAVGTVEGTVTTVLGPVYHKFKPISQDLLLFLDNKVDDATNKFYECAPLFAKQVANQAKGLIQEVTHKAEKVVNEAQSGGAKAAANYVATESKQVVLTNSVKLWSGLNHYAVFHAVAELAIPTAAHWSEKYNHVVKNISGKGYGVSGYLPLIPVDEIAKAFKQGEGNVSVDQEKTLVEDVSD</sequence>
<evidence type="ECO:0000256" key="1">
    <source>
        <dbReference type="ARBA" id="ARBA00009737"/>
    </source>
</evidence>
<organism evidence="2 3">
    <name type="scientific">Pisum sativum</name>
    <name type="common">Garden pea</name>
    <name type="synonym">Lathyrus oleraceus</name>
    <dbReference type="NCBI Taxonomy" id="3888"/>
    <lineage>
        <taxon>Eukaryota</taxon>
        <taxon>Viridiplantae</taxon>
        <taxon>Streptophyta</taxon>
        <taxon>Embryophyta</taxon>
        <taxon>Tracheophyta</taxon>
        <taxon>Spermatophyta</taxon>
        <taxon>Magnoliopsida</taxon>
        <taxon>eudicotyledons</taxon>
        <taxon>Gunneridae</taxon>
        <taxon>Pentapetalae</taxon>
        <taxon>rosids</taxon>
        <taxon>fabids</taxon>
        <taxon>Fabales</taxon>
        <taxon>Fabaceae</taxon>
        <taxon>Papilionoideae</taxon>
        <taxon>50 kb inversion clade</taxon>
        <taxon>NPAAA clade</taxon>
        <taxon>Hologalegina</taxon>
        <taxon>IRL clade</taxon>
        <taxon>Fabeae</taxon>
        <taxon>Lathyrus</taxon>
    </lineage>
</organism>
<evidence type="ECO:0000313" key="2">
    <source>
        <dbReference type="EMBL" id="KAI5385168.1"/>
    </source>
</evidence>
<dbReference type="AlphaFoldDB" id="A0A9D4VJM4"/>
<dbReference type="PANTHER" id="PTHR33732:SF2">
    <property type="entry name" value="REF_SRPP-LIKE PROTEIN"/>
    <property type="match status" value="1"/>
</dbReference>
<dbReference type="InterPro" id="IPR008802">
    <property type="entry name" value="REF"/>
</dbReference>
<comment type="similarity">
    <text evidence="1">Belongs to the REF/SRPP family.</text>
</comment>
<dbReference type="Gramene" id="Psat07G0196300-T1">
    <property type="protein sequence ID" value="KAI5385168.1"/>
    <property type="gene ID" value="KIW84_071963"/>
</dbReference>
<dbReference type="Pfam" id="PF05755">
    <property type="entry name" value="REF"/>
    <property type="match status" value="2"/>
</dbReference>
<name>A0A9D4VJM4_PEA</name>
<evidence type="ECO:0000313" key="3">
    <source>
        <dbReference type="Proteomes" id="UP001058974"/>
    </source>
</evidence>
<gene>
    <name evidence="2" type="ORF">KIW84_071963</name>
</gene>
<comment type="caution">
    <text evidence="2">The sequence shown here is derived from an EMBL/GenBank/DDBJ whole genome shotgun (WGS) entry which is preliminary data.</text>
</comment>
<reference evidence="2 3" key="1">
    <citation type="journal article" date="2022" name="Nat. Genet.">
        <title>Improved pea reference genome and pan-genome highlight genomic features and evolutionary characteristics.</title>
        <authorList>
            <person name="Yang T."/>
            <person name="Liu R."/>
            <person name="Luo Y."/>
            <person name="Hu S."/>
            <person name="Wang D."/>
            <person name="Wang C."/>
            <person name="Pandey M.K."/>
            <person name="Ge S."/>
            <person name="Xu Q."/>
            <person name="Li N."/>
            <person name="Li G."/>
            <person name="Huang Y."/>
            <person name="Saxena R.K."/>
            <person name="Ji Y."/>
            <person name="Li M."/>
            <person name="Yan X."/>
            <person name="He Y."/>
            <person name="Liu Y."/>
            <person name="Wang X."/>
            <person name="Xiang C."/>
            <person name="Varshney R.K."/>
            <person name="Ding H."/>
            <person name="Gao S."/>
            <person name="Zong X."/>
        </authorList>
    </citation>
    <scope>NUCLEOTIDE SEQUENCE [LARGE SCALE GENOMIC DNA]</scope>
    <source>
        <strain evidence="2 3">cv. Zhongwan 6</strain>
    </source>
</reference>
<evidence type="ECO:0008006" key="4">
    <source>
        <dbReference type="Google" id="ProtNLM"/>
    </source>
</evidence>